<comment type="caution">
    <text evidence="2">The sequence shown here is derived from an EMBL/GenBank/DDBJ whole genome shotgun (WGS) entry which is preliminary data.</text>
</comment>
<organism evidence="2 3">
    <name type="scientific">Ligilactobacillus pabuli</name>
    <dbReference type="NCBI Taxonomy" id="2886039"/>
    <lineage>
        <taxon>Bacteria</taxon>
        <taxon>Bacillati</taxon>
        <taxon>Bacillota</taxon>
        <taxon>Bacilli</taxon>
        <taxon>Lactobacillales</taxon>
        <taxon>Lactobacillaceae</taxon>
        <taxon>Ligilactobacillus</taxon>
    </lineage>
</organism>
<reference evidence="2" key="1">
    <citation type="journal article" date="2022" name="Int. J. Syst. Evol. Microbiol.">
        <title>A novel species of lactic acid bacteria, Ligilactobacillus pabuli sp. nov., isolated from alfalfa silage.</title>
        <authorList>
            <person name="Tohno M."/>
            <person name="Tanizawa Y."/>
            <person name="Sawada H."/>
            <person name="Sakamoto M."/>
            <person name="Ohkuma M."/>
            <person name="Kobayashi H."/>
        </authorList>
    </citation>
    <scope>NUCLEOTIDE SEQUENCE</scope>
    <source>
        <strain evidence="2">AF129</strain>
    </source>
</reference>
<dbReference type="RefSeq" id="WP_244054783.1">
    <property type="nucleotide sequence ID" value="NZ_BQXH01000005.1"/>
</dbReference>
<feature type="transmembrane region" description="Helical" evidence="1">
    <location>
        <begin position="213"/>
        <end position="229"/>
    </location>
</feature>
<keyword evidence="1" id="KW-0472">Membrane</keyword>
<keyword evidence="1" id="KW-1133">Transmembrane helix</keyword>
<feature type="transmembrane region" description="Helical" evidence="1">
    <location>
        <begin position="50"/>
        <end position="69"/>
    </location>
</feature>
<evidence type="ECO:0000313" key="3">
    <source>
        <dbReference type="Proteomes" id="UP001055149"/>
    </source>
</evidence>
<feature type="transmembrane region" description="Helical" evidence="1">
    <location>
        <begin position="350"/>
        <end position="367"/>
    </location>
</feature>
<feature type="transmembrane region" description="Helical" evidence="1">
    <location>
        <begin position="320"/>
        <end position="343"/>
    </location>
</feature>
<evidence type="ECO:0008006" key="4">
    <source>
        <dbReference type="Google" id="ProtNLM"/>
    </source>
</evidence>
<dbReference type="Proteomes" id="UP001055149">
    <property type="component" value="Unassembled WGS sequence"/>
</dbReference>
<keyword evidence="1" id="KW-0812">Transmembrane</keyword>
<protein>
    <recommendedName>
        <fullName evidence="4">Polymerase</fullName>
    </recommendedName>
</protein>
<feature type="transmembrane region" description="Helical" evidence="1">
    <location>
        <begin position="123"/>
        <end position="143"/>
    </location>
</feature>
<name>A0ABQ5JG11_9LACO</name>
<dbReference type="EMBL" id="BQXH01000005">
    <property type="protein sequence ID" value="GKS81008.1"/>
    <property type="molecule type" value="Genomic_DNA"/>
</dbReference>
<feature type="transmembrane region" description="Helical" evidence="1">
    <location>
        <begin position="163"/>
        <end position="183"/>
    </location>
</feature>
<feature type="transmembrane region" description="Helical" evidence="1">
    <location>
        <begin position="238"/>
        <end position="259"/>
    </location>
</feature>
<sequence>MVNFQPNNDTLYRSRRLKEWSKKFYFFALVLFLSALFFKSTLFIPEWFSYSIVYKVIQFATVLVLFRIFVLEQSTIYVKGLIFAFAGALFALGYASKNYDIFYYSLFIIGANNINYQKILKVFLQTNGVLILMTILAAGFRVIPNQLQGRIGHPEIIRYSMGFLTPTDFGARIFYFILAYFVYKEFKLRWQTYCCVLACTALLFYITNARLDTLLIIFLTLVAYFYPTIKKVCLHVDYLGYFGLGILYIGINLAIAYFYSPSNRVLTAIDRLLSGRLRYGYQALHEHGISIFGQFIQEHGNGSLGQEAKTFKYFYVDSSFIRLIVMQGIVVFIMYLLVLMILFRKFTEQELFFMVVYILLVLLSSAIDQHLLDASYNVVLLALFADFKRKNLGLQGGVKST</sequence>
<gene>
    <name evidence="2" type="ORF">LPAF129_06930</name>
</gene>
<feature type="transmembrane region" description="Helical" evidence="1">
    <location>
        <begin position="76"/>
        <end position="95"/>
    </location>
</feature>
<keyword evidence="3" id="KW-1185">Reference proteome</keyword>
<feature type="transmembrane region" description="Helical" evidence="1">
    <location>
        <begin position="24"/>
        <end position="44"/>
    </location>
</feature>
<accession>A0ABQ5JG11</accession>
<proteinExistence type="predicted"/>
<evidence type="ECO:0000313" key="2">
    <source>
        <dbReference type="EMBL" id="GKS81008.1"/>
    </source>
</evidence>
<evidence type="ECO:0000256" key="1">
    <source>
        <dbReference type="SAM" id="Phobius"/>
    </source>
</evidence>